<organism evidence="3 4">
    <name type="scientific">Agromyces ramosus</name>
    <dbReference type="NCBI Taxonomy" id="33879"/>
    <lineage>
        <taxon>Bacteria</taxon>
        <taxon>Bacillati</taxon>
        <taxon>Actinomycetota</taxon>
        <taxon>Actinomycetes</taxon>
        <taxon>Micrococcales</taxon>
        <taxon>Microbacteriaceae</taxon>
        <taxon>Agromyces</taxon>
    </lineage>
</organism>
<sequence length="415" mass="42869">MSTEAQRGPSTTETTPATPHRATSDLLTVPFAGAPIFTRARALRPTGKVLPEHARSHNRALVLQTLYSSGAQSRADVARGTGLTRVTVSDLVADLITEGLVIELGQREDARPGKPATLIDVDRTAFHLIGVDLSEHEVFRGAVIDLDGGIVARAEVARDGATGDAAIALVDALVERLVASTTTPVLGIGVGSPGVVDPHGVVRSAPNLGWSDVPLQARLAALTSLPAHVANDANVAVLAEHGESQLDDLLLVKIGHGVGAGLIVGGRPVIGGGFAAGEIGHVVVGTDSGPDCACGKHGCLETWLSVPRLTARLDAVEADGDEGESARDDILREAGRRLGIVLAPVVGALNLSEVVLSGPAELLDGALHDAAVDTLRMRTMAEFNRDLRLRMTAQAQDIVLRGAAVMVLSGQLGVS</sequence>
<accession>A0ABU0R7I3</accession>
<dbReference type="Gene3D" id="3.30.420.40">
    <property type="match status" value="2"/>
</dbReference>
<comment type="caution">
    <text evidence="3">The sequence shown here is derived from an EMBL/GenBank/DDBJ whole genome shotgun (WGS) entry which is preliminary data.</text>
</comment>
<dbReference type="InterPro" id="IPR000600">
    <property type="entry name" value="ROK"/>
</dbReference>
<dbReference type="GO" id="GO:0016301">
    <property type="term" value="F:kinase activity"/>
    <property type="evidence" value="ECO:0007669"/>
    <property type="project" value="UniProtKB-KW"/>
</dbReference>
<dbReference type="InterPro" id="IPR043129">
    <property type="entry name" value="ATPase_NBD"/>
</dbReference>
<comment type="similarity">
    <text evidence="1">Belongs to the ROK (NagC/XylR) family.</text>
</comment>
<keyword evidence="3" id="KW-0808">Transferase</keyword>
<evidence type="ECO:0000256" key="1">
    <source>
        <dbReference type="ARBA" id="ARBA00006479"/>
    </source>
</evidence>
<dbReference type="InterPro" id="IPR036388">
    <property type="entry name" value="WH-like_DNA-bd_sf"/>
</dbReference>
<reference evidence="3 4" key="1">
    <citation type="submission" date="2023-07" db="EMBL/GenBank/DDBJ databases">
        <title>Comparative genomics of wheat-associated soil bacteria to identify genetic determinants of phenazine resistance.</title>
        <authorList>
            <person name="Mouncey N."/>
        </authorList>
    </citation>
    <scope>NUCLEOTIDE SEQUENCE [LARGE SCALE GENOMIC DNA]</scope>
    <source>
        <strain evidence="3 4">V3I3</strain>
    </source>
</reference>
<keyword evidence="3" id="KW-0418">Kinase</keyword>
<evidence type="ECO:0000313" key="4">
    <source>
        <dbReference type="Proteomes" id="UP001239083"/>
    </source>
</evidence>
<dbReference type="InterPro" id="IPR036390">
    <property type="entry name" value="WH_DNA-bd_sf"/>
</dbReference>
<feature type="region of interest" description="Disordered" evidence="2">
    <location>
        <begin position="1"/>
        <end position="25"/>
    </location>
</feature>
<keyword evidence="4" id="KW-1185">Reference proteome</keyword>
<dbReference type="SUPFAM" id="SSF46785">
    <property type="entry name" value="Winged helix' DNA-binding domain"/>
    <property type="match status" value="1"/>
</dbReference>
<dbReference type="PANTHER" id="PTHR18964">
    <property type="entry name" value="ROK (REPRESSOR, ORF, KINASE) FAMILY"/>
    <property type="match status" value="1"/>
</dbReference>
<dbReference type="SUPFAM" id="SSF53067">
    <property type="entry name" value="Actin-like ATPase domain"/>
    <property type="match status" value="1"/>
</dbReference>
<proteinExistence type="inferred from homology"/>
<gene>
    <name evidence="3" type="ORF">QFZ26_000696</name>
</gene>
<dbReference type="InterPro" id="IPR049874">
    <property type="entry name" value="ROK_cs"/>
</dbReference>
<evidence type="ECO:0000313" key="3">
    <source>
        <dbReference type="EMBL" id="MDQ0893141.1"/>
    </source>
</evidence>
<dbReference type="Proteomes" id="UP001239083">
    <property type="component" value="Unassembled WGS sequence"/>
</dbReference>
<protein>
    <submittedName>
        <fullName evidence="3">NBD/HSP70 family sugar kinase</fullName>
    </submittedName>
</protein>
<dbReference type="PROSITE" id="PS01125">
    <property type="entry name" value="ROK"/>
    <property type="match status" value="1"/>
</dbReference>
<dbReference type="Pfam" id="PF00480">
    <property type="entry name" value="ROK"/>
    <property type="match status" value="1"/>
</dbReference>
<name>A0ABU0R7I3_9MICO</name>
<feature type="compositionally biased region" description="Polar residues" evidence="2">
    <location>
        <begin position="1"/>
        <end position="17"/>
    </location>
</feature>
<evidence type="ECO:0000256" key="2">
    <source>
        <dbReference type="SAM" id="MobiDB-lite"/>
    </source>
</evidence>
<dbReference type="EMBL" id="JAUSYY010000001">
    <property type="protein sequence ID" value="MDQ0893141.1"/>
    <property type="molecule type" value="Genomic_DNA"/>
</dbReference>
<dbReference type="Gene3D" id="1.10.10.10">
    <property type="entry name" value="Winged helix-like DNA-binding domain superfamily/Winged helix DNA-binding domain"/>
    <property type="match status" value="1"/>
</dbReference>
<dbReference type="PANTHER" id="PTHR18964:SF149">
    <property type="entry name" value="BIFUNCTIONAL UDP-N-ACETYLGLUCOSAMINE 2-EPIMERASE_N-ACETYLMANNOSAMINE KINASE"/>
    <property type="match status" value="1"/>
</dbReference>